<dbReference type="PANTHER" id="PTHR44329">
    <property type="entry name" value="SERINE/THREONINE-PROTEIN KINASE TNNI3K-RELATED"/>
    <property type="match status" value="1"/>
</dbReference>
<dbReference type="PANTHER" id="PTHR44329:SF288">
    <property type="entry name" value="MITOGEN-ACTIVATED PROTEIN KINASE KINASE KINASE 20"/>
    <property type="match status" value="1"/>
</dbReference>
<reference evidence="7" key="2">
    <citation type="submission" date="2015-01" db="EMBL/GenBank/DDBJ databases">
        <title>Evolutionary Origins and Diversification of the Mycorrhizal Mutualists.</title>
        <authorList>
            <consortium name="DOE Joint Genome Institute"/>
            <consortium name="Mycorrhizal Genomics Consortium"/>
            <person name="Kohler A."/>
            <person name="Kuo A."/>
            <person name="Nagy L.G."/>
            <person name="Floudas D."/>
            <person name="Copeland A."/>
            <person name="Barry K.W."/>
            <person name="Cichocki N."/>
            <person name="Veneault-Fourrey C."/>
            <person name="LaButti K."/>
            <person name="Lindquist E.A."/>
            <person name="Lipzen A."/>
            <person name="Lundell T."/>
            <person name="Morin E."/>
            <person name="Murat C."/>
            <person name="Riley R."/>
            <person name="Ohm R."/>
            <person name="Sun H."/>
            <person name="Tunlid A."/>
            <person name="Henrissat B."/>
            <person name="Grigoriev I.V."/>
            <person name="Hibbett D.S."/>
            <person name="Martin F."/>
        </authorList>
    </citation>
    <scope>NUCLEOTIDE SEQUENCE [LARGE SCALE GENOMIC DNA]</scope>
    <source>
        <strain evidence="7">MUT 4182</strain>
    </source>
</reference>
<dbReference type="InterPro" id="IPR051681">
    <property type="entry name" value="Ser/Thr_Kinases-Pseudokinases"/>
</dbReference>
<organism evidence="6 7">
    <name type="scientific">Tulasnella calospora MUT 4182</name>
    <dbReference type="NCBI Taxonomy" id="1051891"/>
    <lineage>
        <taxon>Eukaryota</taxon>
        <taxon>Fungi</taxon>
        <taxon>Dikarya</taxon>
        <taxon>Basidiomycota</taxon>
        <taxon>Agaricomycotina</taxon>
        <taxon>Agaricomycetes</taxon>
        <taxon>Cantharellales</taxon>
        <taxon>Tulasnellaceae</taxon>
        <taxon>Tulasnella</taxon>
    </lineage>
</organism>
<dbReference type="EMBL" id="KN822970">
    <property type="protein sequence ID" value="KIO30574.1"/>
    <property type="molecule type" value="Genomic_DNA"/>
</dbReference>
<keyword evidence="4" id="KW-0067">ATP-binding</keyword>
<name>A0A0C3QRU0_9AGAM</name>
<dbReference type="PROSITE" id="PS50011">
    <property type="entry name" value="PROTEIN_KINASE_DOM"/>
    <property type="match status" value="1"/>
</dbReference>
<dbReference type="SUPFAM" id="SSF56112">
    <property type="entry name" value="Protein kinase-like (PK-like)"/>
    <property type="match status" value="1"/>
</dbReference>
<keyword evidence="3" id="KW-0418">Kinase</keyword>
<evidence type="ECO:0000256" key="2">
    <source>
        <dbReference type="ARBA" id="ARBA00022741"/>
    </source>
</evidence>
<keyword evidence="2" id="KW-0547">Nucleotide-binding</keyword>
<evidence type="ECO:0000313" key="6">
    <source>
        <dbReference type="EMBL" id="KIO30574.1"/>
    </source>
</evidence>
<gene>
    <name evidence="6" type="ORF">M407DRAFT_39361</name>
</gene>
<proteinExistence type="predicted"/>
<evidence type="ECO:0000256" key="4">
    <source>
        <dbReference type="ARBA" id="ARBA00022840"/>
    </source>
</evidence>
<dbReference type="Gene3D" id="1.10.510.10">
    <property type="entry name" value="Transferase(Phosphotransferase) domain 1"/>
    <property type="match status" value="1"/>
</dbReference>
<reference evidence="6 7" key="1">
    <citation type="submission" date="2014-04" db="EMBL/GenBank/DDBJ databases">
        <authorList>
            <consortium name="DOE Joint Genome Institute"/>
            <person name="Kuo A."/>
            <person name="Girlanda M."/>
            <person name="Perotto S."/>
            <person name="Kohler A."/>
            <person name="Nagy L.G."/>
            <person name="Floudas D."/>
            <person name="Copeland A."/>
            <person name="Barry K.W."/>
            <person name="Cichocki N."/>
            <person name="Veneault-Fourrey C."/>
            <person name="LaButti K."/>
            <person name="Lindquist E.A."/>
            <person name="Lipzen A."/>
            <person name="Lundell T."/>
            <person name="Morin E."/>
            <person name="Murat C."/>
            <person name="Sun H."/>
            <person name="Tunlid A."/>
            <person name="Henrissat B."/>
            <person name="Grigoriev I.V."/>
            <person name="Hibbett D.S."/>
            <person name="Martin F."/>
            <person name="Nordberg H.P."/>
            <person name="Cantor M.N."/>
            <person name="Hua S.X."/>
        </authorList>
    </citation>
    <scope>NUCLEOTIDE SEQUENCE [LARGE SCALE GENOMIC DNA]</scope>
    <source>
        <strain evidence="6 7">MUT 4182</strain>
    </source>
</reference>
<evidence type="ECO:0000313" key="7">
    <source>
        <dbReference type="Proteomes" id="UP000054248"/>
    </source>
</evidence>
<keyword evidence="1" id="KW-0808">Transferase</keyword>
<dbReference type="Proteomes" id="UP000054248">
    <property type="component" value="Unassembled WGS sequence"/>
</dbReference>
<dbReference type="AlphaFoldDB" id="A0A0C3QRU0"/>
<evidence type="ECO:0000259" key="5">
    <source>
        <dbReference type="PROSITE" id="PS50011"/>
    </source>
</evidence>
<dbReference type="GO" id="GO:0004674">
    <property type="term" value="F:protein serine/threonine kinase activity"/>
    <property type="evidence" value="ECO:0007669"/>
    <property type="project" value="TreeGrafter"/>
</dbReference>
<evidence type="ECO:0000256" key="3">
    <source>
        <dbReference type="ARBA" id="ARBA00022777"/>
    </source>
</evidence>
<dbReference type="GO" id="GO:0005524">
    <property type="term" value="F:ATP binding"/>
    <property type="evidence" value="ECO:0007669"/>
    <property type="project" value="UniProtKB-KW"/>
</dbReference>
<dbReference type="Pfam" id="PF00069">
    <property type="entry name" value="Pkinase"/>
    <property type="match status" value="1"/>
</dbReference>
<sequence>MTRGMIYLHSLSPPICHGDVKPGNVLVTDALDAVLCDFGLASLVQDPEIPSGFTTSRSIKGSTRYMSPELLLENEPKQSLASDVWGWACTVFEIIADTWPYAKCKSDSAIIRSMLQGEAPVPEERIQLGFSTWETEMAPGSFLPSLQQALRNCWNFDPTMRPSLSDI</sequence>
<dbReference type="PROSITE" id="PS00108">
    <property type="entry name" value="PROTEIN_KINASE_ST"/>
    <property type="match status" value="1"/>
</dbReference>
<dbReference type="OrthoDB" id="346907at2759"/>
<protein>
    <recommendedName>
        <fullName evidence="5">Protein kinase domain-containing protein</fullName>
    </recommendedName>
</protein>
<dbReference type="InterPro" id="IPR011009">
    <property type="entry name" value="Kinase-like_dom_sf"/>
</dbReference>
<feature type="domain" description="Protein kinase" evidence="5">
    <location>
        <begin position="1"/>
        <end position="167"/>
    </location>
</feature>
<dbReference type="InterPro" id="IPR008271">
    <property type="entry name" value="Ser/Thr_kinase_AS"/>
</dbReference>
<dbReference type="InterPro" id="IPR000719">
    <property type="entry name" value="Prot_kinase_dom"/>
</dbReference>
<evidence type="ECO:0000256" key="1">
    <source>
        <dbReference type="ARBA" id="ARBA00022679"/>
    </source>
</evidence>
<dbReference type="SMART" id="SM00220">
    <property type="entry name" value="S_TKc"/>
    <property type="match status" value="1"/>
</dbReference>
<accession>A0A0C3QRU0</accession>
<dbReference type="HOGENOM" id="CLU_000288_7_18_1"/>
<keyword evidence="7" id="KW-1185">Reference proteome</keyword>
<feature type="non-terminal residue" evidence="6">
    <location>
        <position position="167"/>
    </location>
</feature>